<keyword evidence="1" id="KW-1185">Reference proteome</keyword>
<protein>
    <submittedName>
        <fullName evidence="2">Uncharacterized protein</fullName>
    </submittedName>
</protein>
<dbReference type="Proteomes" id="UP000887566">
    <property type="component" value="Unplaced"/>
</dbReference>
<evidence type="ECO:0000313" key="1">
    <source>
        <dbReference type="Proteomes" id="UP000887566"/>
    </source>
</evidence>
<dbReference type="AlphaFoldDB" id="A0A914X6N6"/>
<evidence type="ECO:0000313" key="2">
    <source>
        <dbReference type="WBParaSite" id="PSAMB.scaffold6594size9168.g28760.t1"/>
    </source>
</evidence>
<proteinExistence type="predicted"/>
<reference evidence="2" key="1">
    <citation type="submission" date="2022-11" db="UniProtKB">
        <authorList>
            <consortium name="WormBaseParasite"/>
        </authorList>
    </citation>
    <scope>IDENTIFICATION</scope>
</reference>
<sequence length="338" mass="38387">MDSEPKRSPMALSERLAELLKSGPVESLDEELVYWEDDTALGPLPYNPPRIDMADATDDSKEKFLQSLEKYSKGSSSKFTNFELWQNTDELLCNVFDFRRYGGPVNLNNTEKQVVSSQLFDILPIIESGLHKAFWPLDADQRQTAKIYRSAVQFLVDDFGNLNVVDDATADTEAKSSPMVLSEQLAELLECGPVESLDEGLLCWEDDGALGEFPCSPAHGQLAFDRYVIGNGSPRAIQGNTRLIEAILHLRDPHEFFTAIAETNSTVRLTKDGFLNINEQIDIHPHTFCKMGRYKGEDLRTLLLRMTAQYNNYDIMEEQYREATKTFRLREHIVLSFD</sequence>
<dbReference type="WBParaSite" id="PSAMB.scaffold6594size9168.g28760.t1">
    <property type="protein sequence ID" value="PSAMB.scaffold6594size9168.g28760.t1"/>
    <property type="gene ID" value="PSAMB.scaffold6594size9168.g28760"/>
</dbReference>
<accession>A0A914X6N6</accession>
<name>A0A914X6N6_9BILA</name>
<organism evidence="1 2">
    <name type="scientific">Plectus sambesii</name>
    <dbReference type="NCBI Taxonomy" id="2011161"/>
    <lineage>
        <taxon>Eukaryota</taxon>
        <taxon>Metazoa</taxon>
        <taxon>Ecdysozoa</taxon>
        <taxon>Nematoda</taxon>
        <taxon>Chromadorea</taxon>
        <taxon>Plectida</taxon>
        <taxon>Plectina</taxon>
        <taxon>Plectoidea</taxon>
        <taxon>Plectidae</taxon>
        <taxon>Plectus</taxon>
    </lineage>
</organism>